<dbReference type="PROSITE" id="PS50297">
    <property type="entry name" value="ANK_REP_REGION"/>
    <property type="match status" value="3"/>
</dbReference>
<dbReference type="SUPFAM" id="SSF48452">
    <property type="entry name" value="TPR-like"/>
    <property type="match status" value="1"/>
</dbReference>
<keyword evidence="4" id="KW-0597">Phosphoprotein</keyword>
<dbReference type="Proteomes" id="UP000694941">
    <property type="component" value="Unplaced"/>
</dbReference>
<dbReference type="InterPro" id="IPR036770">
    <property type="entry name" value="Ankyrin_rpt-contain_sf"/>
</dbReference>
<feature type="repeat" description="ANK" evidence="11">
    <location>
        <begin position="668"/>
        <end position="691"/>
    </location>
</feature>
<feature type="domain" description="TANC1/2-like winged helix" evidence="13">
    <location>
        <begin position="273"/>
        <end position="430"/>
    </location>
</feature>
<dbReference type="InterPro" id="IPR002110">
    <property type="entry name" value="Ankyrin_rpt"/>
</dbReference>
<accession>A0ABM1TGX9</accession>
<dbReference type="SUPFAM" id="SSF48403">
    <property type="entry name" value="Ankyrin repeat"/>
    <property type="match status" value="1"/>
</dbReference>
<evidence type="ECO:0000259" key="12">
    <source>
        <dbReference type="Pfam" id="PF25520"/>
    </source>
</evidence>
<keyword evidence="5" id="KW-0677">Repeat</keyword>
<evidence type="ECO:0000256" key="10">
    <source>
        <dbReference type="ARBA" id="ARBA00038259"/>
    </source>
</evidence>
<gene>
    <name evidence="15" type="primary">LOC106470785</name>
</gene>
<evidence type="ECO:0000256" key="2">
    <source>
        <dbReference type="ARBA" id="ARBA00022483"/>
    </source>
</evidence>
<evidence type="ECO:0000256" key="4">
    <source>
        <dbReference type="ARBA" id="ARBA00022553"/>
    </source>
</evidence>
<dbReference type="InterPro" id="IPR050889">
    <property type="entry name" value="Dendritic_Spine_Reg/Scaffold"/>
</dbReference>
<feature type="repeat" description="ANK" evidence="11">
    <location>
        <begin position="635"/>
        <end position="667"/>
    </location>
</feature>
<comment type="subcellular location">
    <subcellularLocation>
        <location evidence="1">Target cell membrane</location>
    </subcellularLocation>
</comment>
<feature type="repeat" description="ANK" evidence="11">
    <location>
        <begin position="602"/>
        <end position="634"/>
    </location>
</feature>
<evidence type="ECO:0000256" key="1">
    <source>
        <dbReference type="ARBA" id="ARBA00004175"/>
    </source>
</evidence>
<comment type="similarity">
    <text evidence="10">Belongs to the TANC family.</text>
</comment>
<keyword evidence="2" id="KW-0268">Exocytosis</keyword>
<dbReference type="InterPro" id="IPR011990">
    <property type="entry name" value="TPR-like_helical_dom_sf"/>
</dbReference>
<keyword evidence="3" id="KW-1052">Target cell membrane</keyword>
<protein>
    <submittedName>
        <fullName evidence="15">Protein TANC2-like</fullName>
    </submittedName>
</protein>
<dbReference type="Pfam" id="PF25521">
    <property type="entry name" value="WHD_TANC1"/>
    <property type="match status" value="1"/>
</dbReference>
<dbReference type="InterPro" id="IPR058018">
    <property type="entry name" value="AAA_lid_TANC1/2"/>
</dbReference>
<reference evidence="15" key="1">
    <citation type="submission" date="2025-08" db="UniProtKB">
        <authorList>
            <consortium name="RefSeq"/>
        </authorList>
    </citation>
    <scope>IDENTIFICATION</scope>
    <source>
        <tissue evidence="15">Muscle</tissue>
    </source>
</reference>
<dbReference type="GeneID" id="106470785"/>
<dbReference type="PANTHER" id="PTHR24166:SF55">
    <property type="entry name" value="ROLLING PEBBLES, ISOFORM B"/>
    <property type="match status" value="1"/>
</dbReference>
<keyword evidence="7" id="KW-0638">Presynaptic neurotoxin</keyword>
<keyword evidence="8 11" id="KW-0040">ANK repeat</keyword>
<dbReference type="Pfam" id="PF13606">
    <property type="entry name" value="Ank_3"/>
    <property type="match status" value="1"/>
</dbReference>
<evidence type="ECO:0000256" key="8">
    <source>
        <dbReference type="ARBA" id="ARBA00023043"/>
    </source>
</evidence>
<evidence type="ECO:0000256" key="9">
    <source>
        <dbReference type="ARBA" id="ARBA00023298"/>
    </source>
</evidence>
<dbReference type="SMART" id="SM00248">
    <property type="entry name" value="ANK"/>
    <property type="match status" value="7"/>
</dbReference>
<evidence type="ECO:0000256" key="11">
    <source>
        <dbReference type="PROSITE-ProRule" id="PRU00023"/>
    </source>
</evidence>
<evidence type="ECO:0000256" key="7">
    <source>
        <dbReference type="ARBA" id="ARBA00023028"/>
    </source>
</evidence>
<dbReference type="Gene3D" id="1.25.40.20">
    <property type="entry name" value="Ankyrin repeat-containing domain"/>
    <property type="match status" value="2"/>
</dbReference>
<keyword evidence="7" id="KW-0528">Neurotoxin</keyword>
<proteinExistence type="inferred from homology"/>
<keyword evidence="6" id="KW-0802">TPR repeat</keyword>
<sequence length="809" mass="90022">MSTSSGDVTPQYQSRLSLAHEAARSLGGHVVAYHFCQADNNVTCLVPEFVHNIAAQLCQSPQFLGYRELLYKDQRFQEILAMPSCISDPSLAFVKGVLEPLHSLRRLGRAPNIVCVVLVDGLNEAEYHRPDYGDTLACFLSRHILRFPPWLKVIVTVRTAFQEITKLLPFHQISLDRITSIESLNQDLIDYITFRISSNSSIRSNIALANSKSEGSSYMRFANHLASLSKGCMLYLKLTLDLIEKGHLVMKSSSYKVLPVSLSEVYLLSFNLKFTTIRSLERVSSLLQSCLASICPPTPLELYHTVNAGVVCQPLTWGEFLQRLSLLTSSNFLVVRQDKTLMFAHPSLREWLIRREENTGTKFICDVRQGHALLSFRLSRLEAPLDPRQCLELGHHILKAHIYKAVGRDLSLEVLSRDLQAHWVQQCTIDVSRALGFVRNLYSPNVKVSRLLLLAGANPDYRTSQLNNAPLLVIAAHQGYPDMVSLLLEFGADPNATASDGLSPLCTASKQGYLEIVCLLLNKGAKINQPDKTGRCSLVYASMNGHLEVVSNLLQSEWTGEPGLGKVGQQAVVAASQNGFMSVCEFLLDMSEVRVNTQDDLMGQTPLTTACFAGHIEVCDMLLRRGASLSLPNCQGEPPLICAVVAGYWEVVEFLLSHKAELEQTDSKGRTALMVAAKEGHLGILELLLSKVLLGPQTWAMAEGKAQVLHLLLKKLLDDGMTLYKRGRLKEAAHRYQYGLKKFPVDGATGDYQNVFQQLMFQILISLSRCKRKMHDFVTAIEAAERAVEIRPKAFEGYYSKARARQESG</sequence>
<evidence type="ECO:0000313" key="14">
    <source>
        <dbReference type="Proteomes" id="UP000694941"/>
    </source>
</evidence>
<feature type="domain" description="TANC1/2-like AAA+ ATPase lid" evidence="12">
    <location>
        <begin position="176"/>
        <end position="271"/>
    </location>
</feature>
<keyword evidence="9" id="KW-1053">Target membrane</keyword>
<keyword evidence="14" id="KW-1185">Reference proteome</keyword>
<organism evidence="14 15">
    <name type="scientific">Limulus polyphemus</name>
    <name type="common">Atlantic horseshoe crab</name>
    <dbReference type="NCBI Taxonomy" id="6850"/>
    <lineage>
        <taxon>Eukaryota</taxon>
        <taxon>Metazoa</taxon>
        <taxon>Ecdysozoa</taxon>
        <taxon>Arthropoda</taxon>
        <taxon>Chelicerata</taxon>
        <taxon>Merostomata</taxon>
        <taxon>Xiphosura</taxon>
        <taxon>Limulidae</taxon>
        <taxon>Limulus</taxon>
    </lineage>
</organism>
<dbReference type="Pfam" id="PF12796">
    <property type="entry name" value="Ank_2"/>
    <property type="match status" value="2"/>
</dbReference>
<dbReference type="InterPro" id="IPR058056">
    <property type="entry name" value="WH_TANC1/2"/>
</dbReference>
<keyword evidence="7" id="KW-0800">Toxin</keyword>
<dbReference type="PROSITE" id="PS50088">
    <property type="entry name" value="ANK_REPEAT"/>
    <property type="match status" value="5"/>
</dbReference>
<name>A0ABM1TGX9_LIMPO</name>
<dbReference type="Gene3D" id="1.25.40.10">
    <property type="entry name" value="Tetratricopeptide repeat domain"/>
    <property type="match status" value="1"/>
</dbReference>
<evidence type="ECO:0000256" key="6">
    <source>
        <dbReference type="ARBA" id="ARBA00022803"/>
    </source>
</evidence>
<feature type="repeat" description="ANK" evidence="11">
    <location>
        <begin position="467"/>
        <end position="499"/>
    </location>
</feature>
<evidence type="ECO:0000256" key="3">
    <source>
        <dbReference type="ARBA" id="ARBA00022537"/>
    </source>
</evidence>
<keyword evidence="9" id="KW-0472">Membrane</keyword>
<feature type="repeat" description="ANK" evidence="11">
    <location>
        <begin position="500"/>
        <end position="532"/>
    </location>
</feature>
<dbReference type="Pfam" id="PF25520">
    <property type="entry name" value="AAA_lid_TANC1"/>
    <property type="match status" value="1"/>
</dbReference>
<evidence type="ECO:0000313" key="15">
    <source>
        <dbReference type="RefSeq" id="XP_022255135.1"/>
    </source>
</evidence>
<evidence type="ECO:0000259" key="13">
    <source>
        <dbReference type="Pfam" id="PF25521"/>
    </source>
</evidence>
<dbReference type="RefSeq" id="XP_022255135.1">
    <property type="nucleotide sequence ID" value="XM_022399427.1"/>
</dbReference>
<evidence type="ECO:0000256" key="5">
    <source>
        <dbReference type="ARBA" id="ARBA00022737"/>
    </source>
</evidence>
<dbReference type="PANTHER" id="PTHR24166">
    <property type="entry name" value="ROLLING PEBBLES, ISOFORM B"/>
    <property type="match status" value="1"/>
</dbReference>